<sequence>MADSKNEARDSPDAFIKSFIDPQGIVPDLQSRKKFLVLGPKGAGKSAVAWYMDLTASSTELVSTRDISELPIADVEKMKTGDNAGIGRTVTAWKLIILCALLDLILTDQSSPLHSNAEVQRVEKELRRQGFMDPTPVKAVLATTKNTFKVPVPTIGEIFSREKSSSVHLANIVPFVEKWVSANQKNKHTLILDGIDSIYLNDPKYFTSISAMVQAVYSINQALRASRSSAHVVLLVRNDLFSRLTLADAGKMREDFGADLDWRILSGQPRQAPLFKLVNRKAGSLLTNPPADIIDTYFPIDVQIGGRGGGAPQWVAIHQYLLNLTRHTPRDMLRLFEHIRRVTESGNLPTTRDGKVTQEIIREGVLQYSSKYFVDAINNELVGREGDEDSLVREAMVTLRHLPKSSFTLDEFVQECFGDASVESRKRSEKVLTWLFFAGALGNLRGGSETYMQFYHRREDTDVYLKGKLVLHNALVHAWNVPR</sequence>
<accession>A0AB39SVL5</accession>
<reference evidence="1" key="1">
    <citation type="submission" date="2024-07" db="EMBL/GenBank/DDBJ databases">
        <authorList>
            <person name="Yu S.T."/>
        </authorList>
    </citation>
    <scope>NUCLEOTIDE SEQUENCE</scope>
    <source>
        <strain evidence="1">R44</strain>
    </source>
</reference>
<protein>
    <submittedName>
        <fullName evidence="1">Uncharacterized protein</fullName>
    </submittedName>
</protein>
<dbReference type="InterPro" id="IPR059206">
    <property type="entry name" value="Sll1717-like"/>
</dbReference>
<dbReference type="NCBIfam" id="NF047389">
    <property type="entry name" value="ATPase_Sll1717"/>
    <property type="match status" value="1"/>
</dbReference>
<organism evidence="1">
    <name type="scientific">Streptomyces sp. R44</name>
    <dbReference type="NCBI Taxonomy" id="3238633"/>
    <lineage>
        <taxon>Bacteria</taxon>
        <taxon>Bacillati</taxon>
        <taxon>Actinomycetota</taxon>
        <taxon>Actinomycetes</taxon>
        <taxon>Kitasatosporales</taxon>
        <taxon>Streptomycetaceae</taxon>
        <taxon>Streptomyces</taxon>
    </lineage>
</organism>
<dbReference type="RefSeq" id="WP_369144009.1">
    <property type="nucleotide sequence ID" value="NZ_CP163444.1"/>
</dbReference>
<proteinExistence type="predicted"/>
<dbReference type="AlphaFoldDB" id="A0AB39SVL5"/>
<evidence type="ECO:0000313" key="1">
    <source>
        <dbReference type="EMBL" id="XDQ71305.1"/>
    </source>
</evidence>
<gene>
    <name evidence="1" type="ORF">AB5J54_12555</name>
</gene>
<name>A0AB39SVL5_9ACTN</name>
<dbReference type="EMBL" id="CP163444">
    <property type="protein sequence ID" value="XDQ71305.1"/>
    <property type="molecule type" value="Genomic_DNA"/>
</dbReference>